<keyword evidence="2 4" id="KW-0238">DNA-binding</keyword>
<sequence length="198" mass="21945">MPRPRKFDEDQAVEAAMRTFWAQGYEATSTQDLCEATGLGRSSIYNTFASKHDLFRRALTRYAELMTGAHLTVLRDEKRPALDRVRAWLSMVIDGEFENRRDGRSVGCFAINTTVELAGRDEEADRLLRRDLELRLDALRSLVSAGQRAGEIAPDRDPDSLARFLNAIVAGIRVSAQSGADRAALEAIAATGMDALTR</sequence>
<dbReference type="PROSITE" id="PS50977">
    <property type="entry name" value="HTH_TETR_2"/>
    <property type="match status" value="1"/>
</dbReference>
<feature type="domain" description="HTH tetR-type" evidence="5">
    <location>
        <begin position="6"/>
        <end position="66"/>
    </location>
</feature>
<feature type="DNA-binding region" description="H-T-H motif" evidence="4">
    <location>
        <begin position="29"/>
        <end position="48"/>
    </location>
</feature>
<accession>A0ABY7B634</accession>
<dbReference type="Pfam" id="PF00440">
    <property type="entry name" value="TetR_N"/>
    <property type="match status" value="1"/>
</dbReference>
<dbReference type="PANTHER" id="PTHR47506">
    <property type="entry name" value="TRANSCRIPTIONAL REGULATORY PROTEIN"/>
    <property type="match status" value="1"/>
</dbReference>
<dbReference type="InterPro" id="IPR036271">
    <property type="entry name" value="Tet_transcr_reg_TetR-rel_C_sf"/>
</dbReference>
<keyword evidence="3" id="KW-0804">Transcription</keyword>
<proteinExistence type="predicted"/>
<reference evidence="6" key="1">
    <citation type="submission" date="2022-11" db="EMBL/GenBank/DDBJ databases">
        <authorList>
            <person name="Mo P."/>
        </authorList>
    </citation>
    <scope>NUCLEOTIDE SEQUENCE</scope>
    <source>
        <strain evidence="6">HUAS 11-8</strain>
    </source>
</reference>
<evidence type="ECO:0000256" key="3">
    <source>
        <dbReference type="ARBA" id="ARBA00023163"/>
    </source>
</evidence>
<evidence type="ECO:0000256" key="4">
    <source>
        <dbReference type="PROSITE-ProRule" id="PRU00335"/>
    </source>
</evidence>
<gene>
    <name evidence="6" type="ORF">ORV05_06465</name>
</gene>
<dbReference type="Pfam" id="PF16925">
    <property type="entry name" value="TetR_C_13"/>
    <property type="match status" value="1"/>
</dbReference>
<dbReference type="Gene3D" id="1.10.357.10">
    <property type="entry name" value="Tetracycline Repressor, domain 2"/>
    <property type="match status" value="1"/>
</dbReference>
<keyword evidence="7" id="KW-1185">Reference proteome</keyword>
<dbReference type="SUPFAM" id="SSF46689">
    <property type="entry name" value="Homeodomain-like"/>
    <property type="match status" value="1"/>
</dbReference>
<dbReference type="InterPro" id="IPR001647">
    <property type="entry name" value="HTH_TetR"/>
</dbReference>
<name>A0ABY7B634_9PSEU</name>
<dbReference type="PANTHER" id="PTHR47506:SF1">
    <property type="entry name" value="HTH-TYPE TRANSCRIPTIONAL REGULATOR YJDC"/>
    <property type="match status" value="1"/>
</dbReference>
<protein>
    <submittedName>
        <fullName evidence="6">TetR/AcrR family transcriptional regulator</fullName>
    </submittedName>
</protein>
<dbReference type="SUPFAM" id="SSF48498">
    <property type="entry name" value="Tetracyclin repressor-like, C-terminal domain"/>
    <property type="match status" value="1"/>
</dbReference>
<evidence type="ECO:0000313" key="7">
    <source>
        <dbReference type="Proteomes" id="UP001163203"/>
    </source>
</evidence>
<dbReference type="RefSeq" id="WP_268757526.1">
    <property type="nucleotide sequence ID" value="NZ_CP113836.1"/>
</dbReference>
<dbReference type="InterPro" id="IPR011075">
    <property type="entry name" value="TetR_C"/>
</dbReference>
<dbReference type="Gene3D" id="1.10.10.60">
    <property type="entry name" value="Homeodomain-like"/>
    <property type="match status" value="1"/>
</dbReference>
<dbReference type="Proteomes" id="UP001163203">
    <property type="component" value="Chromosome"/>
</dbReference>
<dbReference type="InterPro" id="IPR009057">
    <property type="entry name" value="Homeodomain-like_sf"/>
</dbReference>
<organism evidence="6 7">
    <name type="scientific">Amycolatopsis cynarae</name>
    <dbReference type="NCBI Taxonomy" id="2995223"/>
    <lineage>
        <taxon>Bacteria</taxon>
        <taxon>Bacillati</taxon>
        <taxon>Actinomycetota</taxon>
        <taxon>Actinomycetes</taxon>
        <taxon>Pseudonocardiales</taxon>
        <taxon>Pseudonocardiaceae</taxon>
        <taxon>Amycolatopsis</taxon>
    </lineage>
</organism>
<evidence type="ECO:0000256" key="2">
    <source>
        <dbReference type="ARBA" id="ARBA00023125"/>
    </source>
</evidence>
<keyword evidence="1" id="KW-0805">Transcription regulation</keyword>
<dbReference type="EMBL" id="CP113836">
    <property type="protein sequence ID" value="WAL67422.1"/>
    <property type="molecule type" value="Genomic_DNA"/>
</dbReference>
<evidence type="ECO:0000313" key="6">
    <source>
        <dbReference type="EMBL" id="WAL67422.1"/>
    </source>
</evidence>
<evidence type="ECO:0000259" key="5">
    <source>
        <dbReference type="PROSITE" id="PS50977"/>
    </source>
</evidence>
<evidence type="ECO:0000256" key="1">
    <source>
        <dbReference type="ARBA" id="ARBA00023015"/>
    </source>
</evidence>